<dbReference type="RefSeq" id="WP_078759541.1">
    <property type="nucleotide sequence ID" value="NZ_FUWS01000001.1"/>
</dbReference>
<keyword evidence="2" id="KW-1185">Reference proteome</keyword>
<evidence type="ECO:0000313" key="2">
    <source>
        <dbReference type="Proteomes" id="UP000190637"/>
    </source>
</evidence>
<sequence>MDSGREYPNPFSRCPECGLVTEPRRLDYVAAAHGRIDWGHPVVVTCLACDRPHELTPLDVLELDGFHECDQCGQMTPCPEEAARLHCLRCGALACRPVLHDPVARPETVV</sequence>
<gene>
    <name evidence="1" type="ORF">SAMN02745673_00090</name>
</gene>
<accession>A0A1T4K0B2</accession>
<protein>
    <submittedName>
        <fullName evidence="1">Uncharacterized protein</fullName>
    </submittedName>
</protein>
<name>A0A1T4K0B2_9ACTN</name>
<dbReference type="Proteomes" id="UP000190637">
    <property type="component" value="Unassembled WGS sequence"/>
</dbReference>
<proteinExistence type="predicted"/>
<dbReference type="EMBL" id="FUWS01000001">
    <property type="protein sequence ID" value="SJZ35809.1"/>
    <property type="molecule type" value="Genomic_DNA"/>
</dbReference>
<dbReference type="AlphaFoldDB" id="A0A1T4K0B2"/>
<reference evidence="1 2" key="1">
    <citation type="submission" date="2017-02" db="EMBL/GenBank/DDBJ databases">
        <authorList>
            <person name="Peterson S.W."/>
        </authorList>
    </citation>
    <scope>NUCLEOTIDE SEQUENCE [LARGE SCALE GENOMIC DNA]</scope>
    <source>
        <strain evidence="1 2">DSM 45154</strain>
    </source>
</reference>
<dbReference type="OrthoDB" id="3379991at2"/>
<evidence type="ECO:0000313" key="1">
    <source>
        <dbReference type="EMBL" id="SJZ35809.1"/>
    </source>
</evidence>
<organism evidence="1 2">
    <name type="scientific">Marinactinospora thermotolerans DSM 45154</name>
    <dbReference type="NCBI Taxonomy" id="1122192"/>
    <lineage>
        <taxon>Bacteria</taxon>
        <taxon>Bacillati</taxon>
        <taxon>Actinomycetota</taxon>
        <taxon>Actinomycetes</taxon>
        <taxon>Streptosporangiales</taxon>
        <taxon>Nocardiopsidaceae</taxon>
        <taxon>Marinactinospora</taxon>
    </lineage>
</organism>